<dbReference type="SMART" id="SM00387">
    <property type="entry name" value="HATPase_c"/>
    <property type="match status" value="1"/>
</dbReference>
<evidence type="ECO:0000256" key="4">
    <source>
        <dbReference type="ARBA" id="ARBA00022777"/>
    </source>
</evidence>
<evidence type="ECO:0000313" key="7">
    <source>
        <dbReference type="EMBL" id="RGW51087.1"/>
    </source>
</evidence>
<reference evidence="7 8" key="1">
    <citation type="submission" date="2018-08" db="EMBL/GenBank/DDBJ databases">
        <title>A genome reference for cultivated species of the human gut microbiota.</title>
        <authorList>
            <person name="Zou Y."/>
            <person name="Xue W."/>
            <person name="Luo G."/>
        </authorList>
    </citation>
    <scope>NUCLEOTIDE SEQUENCE [LARGE SCALE GENOMIC DNA]</scope>
    <source>
        <strain evidence="7 8">AF12-11</strain>
    </source>
</reference>
<dbReference type="Gene3D" id="1.10.287.130">
    <property type="match status" value="1"/>
</dbReference>
<dbReference type="InterPro" id="IPR036097">
    <property type="entry name" value="HisK_dim/P_sf"/>
</dbReference>
<keyword evidence="4 7" id="KW-0808">Transferase</keyword>
<dbReference type="GO" id="GO:0000155">
    <property type="term" value="F:phosphorelay sensor kinase activity"/>
    <property type="evidence" value="ECO:0007669"/>
    <property type="project" value="InterPro"/>
</dbReference>
<dbReference type="PROSITE" id="PS50109">
    <property type="entry name" value="HIS_KIN"/>
    <property type="match status" value="1"/>
</dbReference>
<dbReference type="Proteomes" id="UP000266376">
    <property type="component" value="Unassembled WGS sequence"/>
</dbReference>
<dbReference type="InterPro" id="IPR005467">
    <property type="entry name" value="His_kinase_dom"/>
</dbReference>
<dbReference type="InterPro" id="IPR003661">
    <property type="entry name" value="HisK_dim/P_dom"/>
</dbReference>
<dbReference type="InterPro" id="IPR003594">
    <property type="entry name" value="HATPase_dom"/>
</dbReference>
<feature type="domain" description="Histidine kinase" evidence="6">
    <location>
        <begin position="37"/>
        <end position="276"/>
    </location>
</feature>
<dbReference type="CDD" id="cd00082">
    <property type="entry name" value="HisKA"/>
    <property type="match status" value="1"/>
</dbReference>
<evidence type="ECO:0000313" key="8">
    <source>
        <dbReference type="Proteomes" id="UP000266376"/>
    </source>
</evidence>
<dbReference type="PANTHER" id="PTHR43547">
    <property type="entry name" value="TWO-COMPONENT HISTIDINE KINASE"/>
    <property type="match status" value="1"/>
</dbReference>
<sequence>MFTESDYEKLHQIMAESPEKEELLTRLLHSHRMDISTISHEIRNPLTLIYSTLQMIEASNPEVLNIRHWSDLHSDIEYMKQLLEELSAYNNGQRLSPSSTDLDIFLKKISLSFASSIIETDIEFISRIEPGLPVMPADSIKLREVLLNLLGNARDAVLIQQSTCSNHLDSACNCESNGSLDACKAHTYSPQIHFHAWKDHSNLIISVSDNGCGIAPEHLSAIFEPFVTYKSSGTGLGLPLSRRIIEAHGGTLTVHSEPDLPDCQVKTTFTLTIPIP</sequence>
<dbReference type="SUPFAM" id="SSF47384">
    <property type="entry name" value="Homodimeric domain of signal transducing histidine kinase"/>
    <property type="match status" value="1"/>
</dbReference>
<organism evidence="7 8">
    <name type="scientific">Dorea formicigenerans</name>
    <dbReference type="NCBI Taxonomy" id="39486"/>
    <lineage>
        <taxon>Bacteria</taxon>
        <taxon>Bacillati</taxon>
        <taxon>Bacillota</taxon>
        <taxon>Clostridia</taxon>
        <taxon>Lachnospirales</taxon>
        <taxon>Lachnospiraceae</taxon>
        <taxon>Dorea</taxon>
    </lineage>
</organism>
<keyword evidence="3" id="KW-0597">Phosphoprotein</keyword>
<evidence type="ECO:0000256" key="1">
    <source>
        <dbReference type="ARBA" id="ARBA00000085"/>
    </source>
</evidence>
<dbReference type="PANTHER" id="PTHR43547:SF2">
    <property type="entry name" value="HYBRID SIGNAL TRANSDUCTION HISTIDINE KINASE C"/>
    <property type="match status" value="1"/>
</dbReference>
<evidence type="ECO:0000256" key="3">
    <source>
        <dbReference type="ARBA" id="ARBA00022553"/>
    </source>
</evidence>
<name>A0A395XMH6_9FIRM</name>
<dbReference type="InterPro" id="IPR036890">
    <property type="entry name" value="HATPase_C_sf"/>
</dbReference>
<evidence type="ECO:0000256" key="2">
    <source>
        <dbReference type="ARBA" id="ARBA00012438"/>
    </source>
</evidence>
<proteinExistence type="predicted"/>
<dbReference type="InterPro" id="IPR004358">
    <property type="entry name" value="Sig_transdc_His_kin-like_C"/>
</dbReference>
<evidence type="ECO:0000259" key="6">
    <source>
        <dbReference type="PROSITE" id="PS50109"/>
    </source>
</evidence>
<dbReference type="AlphaFoldDB" id="A0A395XMH6"/>
<dbReference type="EC" id="2.7.13.3" evidence="2"/>
<comment type="caution">
    <text evidence="7">The sequence shown here is derived from an EMBL/GenBank/DDBJ whole genome shotgun (WGS) entry which is preliminary data.</text>
</comment>
<dbReference type="Gene3D" id="3.30.565.10">
    <property type="entry name" value="Histidine kinase-like ATPase, C-terminal domain"/>
    <property type="match status" value="1"/>
</dbReference>
<dbReference type="Pfam" id="PF00512">
    <property type="entry name" value="HisKA"/>
    <property type="match status" value="1"/>
</dbReference>
<dbReference type="Pfam" id="PF02518">
    <property type="entry name" value="HATPase_c"/>
    <property type="match status" value="1"/>
</dbReference>
<accession>A0A395XMH6</accession>
<gene>
    <name evidence="7" type="ORF">DWV67_12625</name>
</gene>
<dbReference type="PRINTS" id="PR00344">
    <property type="entry name" value="BCTRLSENSOR"/>
</dbReference>
<evidence type="ECO:0000256" key="5">
    <source>
        <dbReference type="ARBA" id="ARBA00023012"/>
    </source>
</evidence>
<dbReference type="SUPFAM" id="SSF55874">
    <property type="entry name" value="ATPase domain of HSP90 chaperone/DNA topoisomerase II/histidine kinase"/>
    <property type="match status" value="1"/>
</dbReference>
<dbReference type="EMBL" id="QSAJ01000035">
    <property type="protein sequence ID" value="RGW51087.1"/>
    <property type="molecule type" value="Genomic_DNA"/>
</dbReference>
<keyword evidence="4 7" id="KW-0418">Kinase</keyword>
<comment type="catalytic activity">
    <reaction evidence="1">
        <text>ATP + protein L-histidine = ADP + protein N-phospho-L-histidine.</text>
        <dbReference type="EC" id="2.7.13.3"/>
    </reaction>
</comment>
<protein>
    <recommendedName>
        <fullName evidence="2">histidine kinase</fullName>
        <ecNumber evidence="2">2.7.13.3</ecNumber>
    </recommendedName>
</protein>
<keyword evidence="5" id="KW-0902">Two-component regulatory system</keyword>